<proteinExistence type="predicted"/>
<dbReference type="InterPro" id="IPR017585">
    <property type="entry name" value="SAF_FlgA"/>
</dbReference>
<dbReference type="PANTHER" id="PTHR36307">
    <property type="entry name" value="FLAGELLA BASAL BODY P-RING FORMATION PROTEIN FLGA"/>
    <property type="match status" value="1"/>
</dbReference>
<keyword evidence="4" id="KW-1185">Reference proteome</keyword>
<dbReference type="Pfam" id="PF13144">
    <property type="entry name" value="ChapFlgA"/>
    <property type="match status" value="1"/>
</dbReference>
<keyword evidence="3" id="KW-0966">Cell projection</keyword>
<evidence type="ECO:0000256" key="1">
    <source>
        <dbReference type="SAM" id="SignalP"/>
    </source>
</evidence>
<dbReference type="NCBIfam" id="TIGR03170">
    <property type="entry name" value="flgA_cterm"/>
    <property type="match status" value="1"/>
</dbReference>
<evidence type="ECO:0000313" key="4">
    <source>
        <dbReference type="Proteomes" id="UP000229730"/>
    </source>
</evidence>
<keyword evidence="3" id="KW-0969">Cilium</keyword>
<dbReference type="InParanoid" id="A0A2G4YLZ1"/>
<name>A0A2G4YLZ1_9PROT</name>
<dbReference type="AlphaFoldDB" id="A0A2G4YLZ1"/>
<comment type="caution">
    <text evidence="3">The sequence shown here is derived from an EMBL/GenBank/DDBJ whole genome shotgun (WGS) entry which is preliminary data.</text>
</comment>
<evidence type="ECO:0000313" key="3">
    <source>
        <dbReference type="EMBL" id="PHZ83339.1"/>
    </source>
</evidence>
<accession>A0A2G4YLZ1</accession>
<feature type="domain" description="Flagella basal body P-ring formation protein FlgA SAF" evidence="2">
    <location>
        <begin position="193"/>
        <end position="314"/>
    </location>
</feature>
<dbReference type="Gene3D" id="2.30.30.760">
    <property type="match status" value="1"/>
</dbReference>
<dbReference type="InterPro" id="IPR039246">
    <property type="entry name" value="Flagellar_FlgA"/>
</dbReference>
<feature type="signal peptide" evidence="1">
    <location>
        <begin position="1"/>
        <end position="25"/>
    </location>
</feature>
<gene>
    <name evidence="3" type="primary">flgA</name>
    <name evidence="3" type="ORF">CRD36_17385</name>
</gene>
<sequence>MKRQLHNVIRTGLFLLLFWSGTTPSAFGLAEVKASATIEGPTITLGDLFDNLDSGHDIWVSNAPAPGERTTISTRYLASLTRQHNVYWQNSRAVEHIAITRAGRSIKYAALKDLIAGEMESRGLANRKSGIRFDNQNTTLHLPENRTIEDITVQDFTFDKKHNKFSAELSYPTGRDQYETAMIHGSTYVASFVPVLNKIMSPGDQISDRDISWVSMPTLRIGRNIIRDKNNLIGMTPRRGLSAQTPLKLSDLKRPQIIRRGEAVSILFRSGKISLTATGKAIKAGGRGDVIPVMNLKSHKTVEAMITGPNQVEVITAQTDLAHLNTRR</sequence>
<feature type="chain" id="PRO_5013868718" evidence="1">
    <location>
        <begin position="26"/>
        <end position="328"/>
    </location>
</feature>
<dbReference type="EMBL" id="PDEM01000033">
    <property type="protein sequence ID" value="PHZ83339.1"/>
    <property type="molecule type" value="Genomic_DNA"/>
</dbReference>
<dbReference type="CDD" id="cd11614">
    <property type="entry name" value="SAF_CpaB_FlgA_like"/>
    <property type="match status" value="1"/>
</dbReference>
<evidence type="ECO:0000259" key="2">
    <source>
        <dbReference type="Pfam" id="PF13144"/>
    </source>
</evidence>
<keyword evidence="1" id="KW-0732">Signal</keyword>
<dbReference type="GO" id="GO:0044780">
    <property type="term" value="P:bacterial-type flagellum assembly"/>
    <property type="evidence" value="ECO:0007669"/>
    <property type="project" value="InterPro"/>
</dbReference>
<keyword evidence="3" id="KW-0282">Flagellum</keyword>
<organism evidence="3 4">
    <name type="scientific">Paremcibacter congregatus</name>
    <dbReference type="NCBI Taxonomy" id="2043170"/>
    <lineage>
        <taxon>Bacteria</taxon>
        <taxon>Pseudomonadati</taxon>
        <taxon>Pseudomonadota</taxon>
        <taxon>Alphaproteobacteria</taxon>
        <taxon>Emcibacterales</taxon>
        <taxon>Emcibacteraceae</taxon>
        <taxon>Paremcibacter</taxon>
    </lineage>
</organism>
<dbReference type="Gene3D" id="3.90.1210.10">
    <property type="entry name" value="Antifreeze-like/N-acetylneuraminic acid synthase C-terminal domain"/>
    <property type="match status" value="1"/>
</dbReference>
<reference evidence="3 4" key="1">
    <citation type="submission" date="2017-10" db="EMBL/GenBank/DDBJ databases">
        <title>Frigbacter circumglobatus gen. nov. sp. nov., isolated from sediment cultured in situ.</title>
        <authorList>
            <person name="Zhao Z."/>
        </authorList>
    </citation>
    <scope>NUCLEOTIDE SEQUENCE [LARGE SCALE GENOMIC DNA]</scope>
    <source>
        <strain evidence="3 4">ZYL</strain>
    </source>
</reference>
<protein>
    <submittedName>
        <fullName evidence="3">Flagella basal body P-ring formation protein FlgA</fullName>
    </submittedName>
</protein>
<dbReference type="RefSeq" id="WP_099475232.1">
    <property type="nucleotide sequence ID" value="NZ_CP041025.1"/>
</dbReference>
<dbReference type="OrthoDB" id="5323072at2"/>
<dbReference type="PANTHER" id="PTHR36307:SF1">
    <property type="entry name" value="FLAGELLA BASAL BODY P-RING FORMATION PROTEIN FLGA"/>
    <property type="match status" value="1"/>
</dbReference>
<dbReference type="Proteomes" id="UP000229730">
    <property type="component" value="Unassembled WGS sequence"/>
</dbReference>